<protein>
    <submittedName>
        <fullName evidence="2">Uncharacterized protein</fullName>
    </submittedName>
</protein>
<feature type="compositionally biased region" description="Low complexity" evidence="1">
    <location>
        <begin position="94"/>
        <end position="107"/>
    </location>
</feature>
<proteinExistence type="predicted"/>
<feature type="compositionally biased region" description="Pro residues" evidence="1">
    <location>
        <begin position="120"/>
        <end position="130"/>
    </location>
</feature>
<dbReference type="EMBL" id="WJEC01000067">
    <property type="protein sequence ID" value="KAF7486174.1"/>
    <property type="molecule type" value="Genomic_DNA"/>
</dbReference>
<evidence type="ECO:0000313" key="3">
    <source>
        <dbReference type="Proteomes" id="UP000662637"/>
    </source>
</evidence>
<reference evidence="2" key="1">
    <citation type="submission" date="2020-08" db="EMBL/GenBank/DDBJ databases">
        <authorList>
            <person name="Shumante A."/>
            <person name="Zimin A.V."/>
            <person name="Puiu D."/>
            <person name="Salzberg S.L."/>
        </authorList>
    </citation>
    <scope>NUCLEOTIDE SEQUENCE</scope>
    <source>
        <strain evidence="2">WC2-LM</strain>
        <tissue evidence="2">Liver</tissue>
    </source>
</reference>
<feature type="region of interest" description="Disordered" evidence="1">
    <location>
        <begin position="1"/>
        <end position="197"/>
    </location>
</feature>
<name>A0A834QV22_MARMO</name>
<dbReference type="AlphaFoldDB" id="A0A834QV22"/>
<accession>A0A834QV22</accession>
<feature type="compositionally biased region" description="Low complexity" evidence="1">
    <location>
        <begin position="48"/>
        <end position="61"/>
    </location>
</feature>
<feature type="compositionally biased region" description="Pro residues" evidence="1">
    <location>
        <begin position="160"/>
        <end position="190"/>
    </location>
</feature>
<sequence>MSPSTTPAGAVEVGRRVRARPGLGRLGGGGSRAAGQGPGARRGGEGRGPAAARRPAGSSREPAWRADPEPEPQPERGGGGRSQSGRRLCRRSRGAATLAPRPPALTRSHTRALEAGGPGPTGPPWTPPVRGPETPASLPSPVQRATPRDLWTGQDSEATPPAPSPGSPINPAYPPAILPAIPWPLPPPTPLGVQGMV</sequence>
<gene>
    <name evidence="2" type="ORF">GHT09_001969</name>
</gene>
<evidence type="ECO:0000313" key="2">
    <source>
        <dbReference type="EMBL" id="KAF7486174.1"/>
    </source>
</evidence>
<dbReference type="Proteomes" id="UP000662637">
    <property type="component" value="Unassembled WGS sequence"/>
</dbReference>
<evidence type="ECO:0000256" key="1">
    <source>
        <dbReference type="SAM" id="MobiDB-lite"/>
    </source>
</evidence>
<organism evidence="2 3">
    <name type="scientific">Marmota monax</name>
    <name type="common">Woodchuck</name>
    <dbReference type="NCBI Taxonomy" id="9995"/>
    <lineage>
        <taxon>Eukaryota</taxon>
        <taxon>Metazoa</taxon>
        <taxon>Chordata</taxon>
        <taxon>Craniata</taxon>
        <taxon>Vertebrata</taxon>
        <taxon>Euteleostomi</taxon>
        <taxon>Mammalia</taxon>
        <taxon>Eutheria</taxon>
        <taxon>Euarchontoglires</taxon>
        <taxon>Glires</taxon>
        <taxon>Rodentia</taxon>
        <taxon>Sciuromorpha</taxon>
        <taxon>Sciuridae</taxon>
        <taxon>Xerinae</taxon>
        <taxon>Marmotini</taxon>
        <taxon>Marmota</taxon>
    </lineage>
</organism>
<comment type="caution">
    <text evidence="2">The sequence shown here is derived from an EMBL/GenBank/DDBJ whole genome shotgun (WGS) entry which is preliminary data.</text>
</comment>
<feature type="compositionally biased region" description="Gly residues" evidence="1">
    <location>
        <begin position="24"/>
        <end position="41"/>
    </location>
</feature>